<evidence type="ECO:0000256" key="1">
    <source>
        <dbReference type="ARBA" id="ARBA00009670"/>
    </source>
</evidence>
<dbReference type="CDD" id="cd13971">
    <property type="entry name" value="ADCK2-like"/>
    <property type="match status" value="1"/>
</dbReference>
<comment type="similarity">
    <text evidence="1">Belongs to the protein kinase superfamily. ADCK protein kinase family.</text>
</comment>
<sequence>MNRLRISLNPSRNAFRRFGLILGSSTALVYYSNQHYKNDSPLYKGLFKNDQLLSNRHLLKADKDSDTLERGLFDASMKELEEQNRKVRAQQMKRFGWLTKLKFFLVDYVWEPLVTVGRLIELTILFSPILLLRPIVWFGHRRHDRSNEKSGAILWYKYIKFSAELAGPSFIKLGQWAASRTDIFPEELCNELGKLHANARPHPLHQTKRILEKTFGLPFDHIFDHFDEVPLGCGAIAQVYRGKLNSQVLEDNKVTEDEQYFELSTTDSKGLRSATSFENHHPTNPWVAVKVIHPGVEMKVHRDLKIMNVFANIINYMPTMEWLSLPDEVEQFSILMRIQLDLRIEGINLKYFQAKFAGRESVKFPNSYMKFSGREVLVEEYMQGVSMQKLLKCKSTFGKGITKETSDKLLDAFLQMLILDNFVHADLHPGNIMVRFYQAGEHQIHPKKYSTEEEIDQLSVQLNKLSIPELEDRLETLHKEGYHPEVCFIDTGLVTELNETDRINFIELFNALSEFDGYKAGELMIERSRTPETAINKEIFALKVEKLVDRIRERTFTLGSVSIGDLLDQVLGMVRQHHVRMEGDFVTVIVAILLLEGIGRQLDPELDLFASSLPVLRKLGFKDGKMILKNKNTVSMVKVWLVFEVRQFIHASVQDIYNLVKSDGLSPNY</sequence>
<name>F2QRK1_KOMPC</name>
<accession>F2QRK1</accession>
<feature type="domain" description="ABC1 atypical kinase-like" evidence="2">
    <location>
        <begin position="282"/>
        <end position="519"/>
    </location>
</feature>
<dbReference type="Pfam" id="PF03109">
    <property type="entry name" value="ABC1"/>
    <property type="match status" value="2"/>
</dbReference>
<reference evidence="3 4" key="3">
    <citation type="journal article" date="2016" name="FEMS Yeast Res.">
        <title>Curation of the genome annotation of Pichia pastoris (Komagataella phaffii) CBS7435 from gene level to protein function.</title>
        <authorList>
            <person name="Valli M."/>
            <person name="Tatto N.E."/>
            <person name="Peymann A."/>
            <person name="Gruber C."/>
            <person name="Landes N."/>
            <person name="Ekker H."/>
            <person name="Thallinger G.G."/>
            <person name="Mattanovich D."/>
            <person name="Gasser B."/>
            <person name="Graf A.B."/>
        </authorList>
    </citation>
    <scope>GENOME REANNOTATION</scope>
    <source>
        <strain evidence="3 4">ATCC 76273 / CBS 7435 / CECT 11047 / NRRL Y-11430 / Wegner 21-1</strain>
    </source>
</reference>
<gene>
    <name evidence="3" type="ordered locus">PP7435_Chr2-0335</name>
</gene>
<dbReference type="GO" id="GO:0005739">
    <property type="term" value="C:mitochondrion"/>
    <property type="evidence" value="ECO:0007669"/>
    <property type="project" value="TreeGrafter"/>
</dbReference>
<dbReference type="SUPFAM" id="SSF56112">
    <property type="entry name" value="Protein kinase-like (PK-like)"/>
    <property type="match status" value="1"/>
</dbReference>
<reference evidence="3 4" key="1">
    <citation type="journal article" date="2011" name="J. Biotechnol.">
        <title>High-quality genome sequence of Pichia pastoris CBS7435.</title>
        <authorList>
            <person name="Kuberl A."/>
            <person name="Schneider J."/>
            <person name="Thallinger G.G."/>
            <person name="Anderl I."/>
            <person name="Wibberg D."/>
            <person name="Hajek T."/>
            <person name="Jaenicke S."/>
            <person name="Brinkrolf K."/>
            <person name="Goesmann A."/>
            <person name="Szczepanowski R."/>
            <person name="Puhler A."/>
            <person name="Schwab H."/>
            <person name="Glieder A."/>
            <person name="Pichler H."/>
        </authorList>
    </citation>
    <scope>NUCLEOTIDE SEQUENCE [LARGE SCALE GENOMIC DNA]</scope>
    <source>
        <strain evidence="4">ATCC 76273 / CBS 7435 / CECT 11047 / NRRL Y-11430 / Wegner 21-1</strain>
    </source>
</reference>
<dbReference type="AlphaFoldDB" id="F2QRK1"/>
<evidence type="ECO:0000313" key="3">
    <source>
        <dbReference type="EMBL" id="CCA38029.1"/>
    </source>
</evidence>
<dbReference type="PANTHER" id="PTHR45890">
    <property type="entry name" value="AARF DOMAIN CONTAINING KINASE 2 (PREDICTED)"/>
    <property type="match status" value="1"/>
</dbReference>
<dbReference type="InterPro" id="IPR004147">
    <property type="entry name" value="ABC1_dom"/>
</dbReference>
<evidence type="ECO:0000313" key="4">
    <source>
        <dbReference type="Proteomes" id="UP000006853"/>
    </source>
</evidence>
<proteinExistence type="inferred from homology"/>
<dbReference type="InterPro" id="IPR052402">
    <property type="entry name" value="ADCK_kinase"/>
</dbReference>
<organism evidence="3 4">
    <name type="scientific">Komagataella phaffii (strain ATCC 76273 / CBS 7435 / CECT 11047 / NRRL Y-11430 / Wegner 21-1)</name>
    <name type="common">Yeast</name>
    <name type="synonym">Pichia pastoris</name>
    <dbReference type="NCBI Taxonomy" id="981350"/>
    <lineage>
        <taxon>Eukaryota</taxon>
        <taxon>Fungi</taxon>
        <taxon>Dikarya</taxon>
        <taxon>Ascomycota</taxon>
        <taxon>Saccharomycotina</taxon>
        <taxon>Pichiomycetes</taxon>
        <taxon>Pichiales</taxon>
        <taxon>Pichiaceae</taxon>
        <taxon>Komagataella</taxon>
    </lineage>
</organism>
<reference key="2">
    <citation type="submission" date="2011-04" db="EMBL/GenBank/DDBJ databases">
        <title>High-quality genome sequence of Pichia pastoris CBS 7435.</title>
        <authorList>
            <person name="Kueberl A."/>
            <person name="Schneider J."/>
            <person name="Thallinger G.G."/>
            <person name="Anderl I."/>
            <person name="Wibberg D."/>
            <person name="Hajek T."/>
            <person name="Jaenicke S."/>
            <person name="Brinkrolf K."/>
            <person name="Goesmann A."/>
            <person name="Szczepanowski R."/>
            <person name="Puehler A."/>
            <person name="Schwab H."/>
            <person name="Glieder A."/>
            <person name="Pichler H."/>
        </authorList>
    </citation>
    <scope>NUCLEOTIDE SEQUENCE</scope>
    <source>
        <strain>CBS 7435</strain>
    </source>
</reference>
<keyword evidence="4" id="KW-1185">Reference proteome</keyword>
<dbReference type="HOGENOM" id="CLU_006533_6_0_1"/>
<dbReference type="InterPro" id="IPR044095">
    <property type="entry name" value="ADCK2_dom"/>
</dbReference>
<evidence type="ECO:0000259" key="2">
    <source>
        <dbReference type="Pfam" id="PF03109"/>
    </source>
</evidence>
<protein>
    <submittedName>
        <fullName evidence="3">UbiB family protein</fullName>
    </submittedName>
</protein>
<dbReference type="EMBL" id="FR839629">
    <property type="protein sequence ID" value="CCA38029.1"/>
    <property type="molecule type" value="Genomic_DNA"/>
</dbReference>
<dbReference type="PANTHER" id="PTHR45890:SF1">
    <property type="entry name" value="AARF DOMAIN CONTAINING KINASE 2"/>
    <property type="match status" value="1"/>
</dbReference>
<dbReference type="InterPro" id="IPR011009">
    <property type="entry name" value="Kinase-like_dom_sf"/>
</dbReference>
<dbReference type="Proteomes" id="UP000006853">
    <property type="component" value="Chromosome 2"/>
</dbReference>
<feature type="domain" description="ABC1 atypical kinase-like" evidence="2">
    <location>
        <begin position="194"/>
        <end position="246"/>
    </location>
</feature>